<dbReference type="Gene3D" id="3.55.30.10">
    <property type="entry name" value="Hsp33 domain"/>
    <property type="match status" value="1"/>
</dbReference>
<dbReference type="PIRSF" id="PIRSF005261">
    <property type="entry name" value="Heat_shock_Hsp33"/>
    <property type="match status" value="1"/>
</dbReference>
<dbReference type="Pfam" id="PF01430">
    <property type="entry name" value="HSP33"/>
    <property type="match status" value="1"/>
</dbReference>
<dbReference type="GO" id="GO:0005737">
    <property type="term" value="C:cytoplasm"/>
    <property type="evidence" value="ECO:0007669"/>
    <property type="project" value="InterPro"/>
</dbReference>
<dbReference type="InterPro" id="IPR016153">
    <property type="entry name" value="Heat_shock_Hsp33_N"/>
</dbReference>
<dbReference type="AlphaFoldDB" id="A0AA97F8B1"/>
<dbReference type="Gene3D" id="1.10.287.480">
    <property type="entry name" value="helix hairpin bin"/>
    <property type="match status" value="1"/>
</dbReference>
<sequence length="304" mass="33873">MTDLLPSATENEIFRDQPLRFFLPQRSVRGRAVRLEAVMAEILAAHDYPVAIKLVLAEALVLATLLGSLLKSAGGQLTMQAQSEDGVISLLVVDYRAGELRGYAQFDEARAGDLGANASLETLFGTGYLAITFDRDGGEGRYQGIVPIEGDSLAAACQHYFFQSEQIPTLIKVAINADETDCRGAGLLLQHLPDGEEGRERLHVRHDHPEWEHVAILAETLSHEELLDNTLSMEQLVWRLFHEEDEIRVEPGSHLSRGCRCSIERYREILGRFPEEDRQDMRDANGVIQVDCAFCSRIFAIEGL</sequence>
<dbReference type="Gene3D" id="3.90.1280.10">
    <property type="entry name" value="HSP33 redox switch-like"/>
    <property type="match status" value="1"/>
</dbReference>
<evidence type="ECO:0000256" key="2">
    <source>
        <dbReference type="ARBA" id="ARBA00022833"/>
    </source>
</evidence>
<proteinExistence type="predicted"/>
<organism evidence="6 7">
    <name type="scientific">Alterisphingorhabdus coralli</name>
    <dbReference type="NCBI Taxonomy" id="3071408"/>
    <lineage>
        <taxon>Bacteria</taxon>
        <taxon>Pseudomonadati</taxon>
        <taxon>Pseudomonadota</taxon>
        <taxon>Alphaproteobacteria</taxon>
        <taxon>Sphingomonadales</taxon>
        <taxon>Sphingomonadaceae</taxon>
        <taxon>Alterisphingorhabdus (ex Yan et al. 2024)</taxon>
    </lineage>
</organism>
<dbReference type="SUPFAM" id="SSF64397">
    <property type="entry name" value="Hsp33 domain"/>
    <property type="match status" value="1"/>
</dbReference>
<dbReference type="InterPro" id="IPR023212">
    <property type="entry name" value="Hsp33_helix_hairpin_bin_dom_sf"/>
</dbReference>
<dbReference type="EMBL" id="CP136594">
    <property type="protein sequence ID" value="WOE75781.1"/>
    <property type="molecule type" value="Genomic_DNA"/>
</dbReference>
<dbReference type="InterPro" id="IPR016154">
    <property type="entry name" value="Heat_shock_Hsp33_C"/>
</dbReference>
<keyword evidence="2" id="KW-0862">Zinc</keyword>
<dbReference type="PANTHER" id="PTHR30111:SF1">
    <property type="entry name" value="33 KDA CHAPERONIN"/>
    <property type="match status" value="1"/>
</dbReference>
<dbReference type="GO" id="GO:0042026">
    <property type="term" value="P:protein refolding"/>
    <property type="evidence" value="ECO:0007669"/>
    <property type="project" value="TreeGrafter"/>
</dbReference>
<dbReference type="SUPFAM" id="SSF118352">
    <property type="entry name" value="HSP33 redox switch-like"/>
    <property type="match status" value="1"/>
</dbReference>
<accession>A0AA97F8B1</accession>
<evidence type="ECO:0000256" key="3">
    <source>
        <dbReference type="ARBA" id="ARBA00023157"/>
    </source>
</evidence>
<evidence type="ECO:0000256" key="1">
    <source>
        <dbReference type="ARBA" id="ARBA00022490"/>
    </source>
</evidence>
<dbReference type="InterPro" id="IPR000397">
    <property type="entry name" value="Heat_shock_Hsp33"/>
</dbReference>
<name>A0AA97F8B1_9SPHN</name>
<evidence type="ECO:0000313" key="6">
    <source>
        <dbReference type="EMBL" id="WOE75781.1"/>
    </source>
</evidence>
<reference evidence="6 7" key="1">
    <citation type="submission" date="2023-10" db="EMBL/GenBank/DDBJ databases">
        <title>Complete genome sequence of a Sphingomonadaceae bacterium.</title>
        <authorList>
            <person name="Yan C."/>
        </authorList>
    </citation>
    <scope>NUCLEOTIDE SEQUENCE [LARGE SCALE GENOMIC DNA]</scope>
    <source>
        <strain evidence="6 7">SCSIO 66989</strain>
    </source>
</reference>
<dbReference type="KEGG" id="acoa:RB602_03445"/>
<dbReference type="GO" id="GO:0051082">
    <property type="term" value="F:unfolded protein binding"/>
    <property type="evidence" value="ECO:0007669"/>
    <property type="project" value="InterPro"/>
</dbReference>
<evidence type="ECO:0000313" key="7">
    <source>
        <dbReference type="Proteomes" id="UP001302429"/>
    </source>
</evidence>
<gene>
    <name evidence="6" type="ORF">RB602_03445</name>
</gene>
<dbReference type="GO" id="GO:0044183">
    <property type="term" value="F:protein folding chaperone"/>
    <property type="evidence" value="ECO:0007669"/>
    <property type="project" value="TreeGrafter"/>
</dbReference>
<keyword evidence="4" id="KW-0143">Chaperone</keyword>
<keyword evidence="3" id="KW-1015">Disulfide bond</keyword>
<keyword evidence="7" id="KW-1185">Reference proteome</keyword>
<dbReference type="RefSeq" id="WP_317082972.1">
    <property type="nucleotide sequence ID" value="NZ_CP136594.1"/>
</dbReference>
<keyword evidence="5" id="KW-0676">Redox-active center</keyword>
<evidence type="ECO:0000256" key="5">
    <source>
        <dbReference type="ARBA" id="ARBA00023284"/>
    </source>
</evidence>
<dbReference type="CDD" id="cd00498">
    <property type="entry name" value="Hsp33"/>
    <property type="match status" value="1"/>
</dbReference>
<dbReference type="Proteomes" id="UP001302429">
    <property type="component" value="Chromosome"/>
</dbReference>
<evidence type="ECO:0000256" key="4">
    <source>
        <dbReference type="ARBA" id="ARBA00023186"/>
    </source>
</evidence>
<protein>
    <submittedName>
        <fullName evidence="6">Hsp33 family molecular chaperone HslO</fullName>
    </submittedName>
</protein>
<keyword evidence="1" id="KW-0963">Cytoplasm</keyword>
<dbReference type="PANTHER" id="PTHR30111">
    <property type="entry name" value="33 KDA CHAPERONIN"/>
    <property type="match status" value="1"/>
</dbReference>